<dbReference type="EMBL" id="PJNE01000001">
    <property type="protein sequence ID" value="PKW27455.1"/>
    <property type="molecule type" value="Genomic_DNA"/>
</dbReference>
<sequence length="177" mass="18758">MTLPVRRVLAVLTLGAALVTSGCGSLQTNRAATVDGTVITEDEVRAVMTEVNSMQPALLQEKFTPSSALTALVRARPAITFFEENGVVASQSVATKEAETRGVADPSDATIEVIRFVDALSQAASSQKFTAADETELVQQISRQKVTVNPRYGVFDADTAAVGTATPPWVTAYSPRQ</sequence>
<organism evidence="2 3">
    <name type="scientific">Phycicoccus duodecadis</name>
    <dbReference type="NCBI Taxonomy" id="173053"/>
    <lineage>
        <taxon>Bacteria</taxon>
        <taxon>Bacillati</taxon>
        <taxon>Actinomycetota</taxon>
        <taxon>Actinomycetes</taxon>
        <taxon>Micrococcales</taxon>
        <taxon>Intrasporangiaceae</taxon>
        <taxon>Phycicoccus</taxon>
    </lineage>
</organism>
<evidence type="ECO:0000313" key="3">
    <source>
        <dbReference type="Proteomes" id="UP000233781"/>
    </source>
</evidence>
<feature type="signal peptide" evidence="1">
    <location>
        <begin position="1"/>
        <end position="21"/>
    </location>
</feature>
<gene>
    <name evidence="2" type="ORF">ATL31_2298</name>
</gene>
<feature type="chain" id="PRO_5038838033" description="Lipoprotein" evidence="1">
    <location>
        <begin position="22"/>
        <end position="177"/>
    </location>
</feature>
<dbReference type="RefSeq" id="WP_245862347.1">
    <property type="nucleotide sequence ID" value="NZ_PJNE01000001.1"/>
</dbReference>
<protein>
    <recommendedName>
        <fullName evidence="4">Lipoprotein</fullName>
    </recommendedName>
</protein>
<dbReference type="AlphaFoldDB" id="A0A2N3YKS7"/>
<evidence type="ECO:0000256" key="1">
    <source>
        <dbReference type="SAM" id="SignalP"/>
    </source>
</evidence>
<evidence type="ECO:0008006" key="4">
    <source>
        <dbReference type="Google" id="ProtNLM"/>
    </source>
</evidence>
<keyword evidence="1" id="KW-0732">Signal</keyword>
<keyword evidence="3" id="KW-1185">Reference proteome</keyword>
<reference evidence="2 3" key="1">
    <citation type="submission" date="2017-12" db="EMBL/GenBank/DDBJ databases">
        <title>Sequencing the genomes of 1000 Actinobacteria strains.</title>
        <authorList>
            <person name="Klenk H.-P."/>
        </authorList>
    </citation>
    <scope>NUCLEOTIDE SEQUENCE [LARGE SCALE GENOMIC DNA]</scope>
    <source>
        <strain evidence="2 3">DSM 12806</strain>
    </source>
</reference>
<name>A0A2N3YKS7_9MICO</name>
<accession>A0A2N3YKS7</accession>
<dbReference type="Proteomes" id="UP000233781">
    <property type="component" value="Unassembled WGS sequence"/>
</dbReference>
<comment type="caution">
    <text evidence="2">The sequence shown here is derived from an EMBL/GenBank/DDBJ whole genome shotgun (WGS) entry which is preliminary data.</text>
</comment>
<evidence type="ECO:0000313" key="2">
    <source>
        <dbReference type="EMBL" id="PKW27455.1"/>
    </source>
</evidence>
<proteinExistence type="predicted"/>
<dbReference type="PROSITE" id="PS51257">
    <property type="entry name" value="PROKAR_LIPOPROTEIN"/>
    <property type="match status" value="1"/>
</dbReference>